<dbReference type="Gene3D" id="3.90.930.1">
    <property type="match status" value="1"/>
</dbReference>
<proteinExistence type="predicted"/>
<dbReference type="Proteomes" id="UP001196136">
    <property type="component" value="Unassembled WGS sequence"/>
</dbReference>
<dbReference type="EMBL" id="JAHZSV010000020">
    <property type="protein sequence ID" value="MBW8200889.1"/>
    <property type="molecule type" value="Genomic_DNA"/>
</dbReference>
<keyword evidence="2" id="KW-1185">Reference proteome</keyword>
<comment type="caution">
    <text evidence="1">The sequence shown here is derived from an EMBL/GenBank/DDBJ whole genome shotgun (WGS) entry which is preliminary data.</text>
</comment>
<evidence type="ECO:0000313" key="1">
    <source>
        <dbReference type="EMBL" id="MBW8200889.1"/>
    </source>
</evidence>
<accession>A0ABS7ETG0</accession>
<organism evidence="1 2">
    <name type="scientific">Flagellimonas abyssi</name>
    <dbReference type="NCBI Taxonomy" id="2864871"/>
    <lineage>
        <taxon>Bacteria</taxon>
        <taxon>Pseudomonadati</taxon>
        <taxon>Bacteroidota</taxon>
        <taxon>Flavobacteriia</taxon>
        <taxon>Flavobacteriales</taxon>
        <taxon>Flavobacteriaceae</taxon>
        <taxon>Flagellimonas</taxon>
    </lineage>
</organism>
<evidence type="ECO:0008006" key="3">
    <source>
        <dbReference type="Google" id="ProtNLM"/>
    </source>
</evidence>
<name>A0ABS7ETG0_9FLAO</name>
<gene>
    <name evidence="1" type="ORF">K1F36_13745</name>
</gene>
<evidence type="ECO:0000313" key="2">
    <source>
        <dbReference type="Proteomes" id="UP001196136"/>
    </source>
</evidence>
<dbReference type="RefSeq" id="WP_220114336.1">
    <property type="nucleotide sequence ID" value="NZ_JAHZSV010000020.1"/>
</dbReference>
<protein>
    <recommendedName>
        <fullName evidence="3">Antitoxin component YwqK of the YwqJK toxin-antitoxin module</fullName>
    </recommendedName>
</protein>
<reference evidence="1 2" key="1">
    <citation type="submission" date="2021-08" db="EMBL/GenBank/DDBJ databases">
        <title>Muricauda profundi sp. nov., a marine bacterium isolated from deep seawater of the Mariana Trench.</title>
        <authorList>
            <person name="Wei Y."/>
        </authorList>
    </citation>
    <scope>NUCLEOTIDE SEQUENCE [LARGE SCALE GENOMIC DNA]</scope>
    <source>
        <strain evidence="1 2">W52</strain>
    </source>
</reference>
<sequence length="669" mass="78229">MKAFYFFLFFFPTLLISQYQINENNFQILKDLKGEILLVDTYQNHLIDDMYIKVFNSGSTKKKLEKEIVILDNWDSRTERLFYENGELQSESRFKNGVLYEQIHYYDNGSVRGISIYNDKGKKISQKNFDYNGKLYGIYHAVNDSVDTTEFYFKDGKTALRKSRTGEDIITEYYNQSNGLILAEETITSTYEKECFYSSDGDLLNESDFTFEFLFDVKKSKYGKNRVISALKIIGNFENGFPQGTVERSTNSKESYDILNYKNGFKHGLQQYFRIDHGTKENELVVEKIYKAGQLIEVKRFDKNNRIRDIDYLLKGKTKVFKDGVPQYFVLNKRNIYNRNQRLNLDDTPYGGKLVENGDELYYENGYLIKRKNFDSNKNLVSEIKYYPGYKTETYYYRREFSKSNKPLKFLERKVSNTDSRNIYFEHYFKKTGEILHINEYSKDFKHKGVYKKFVVNVKGKVVALDVINYNQNGTLHGTFNKDSYLAETWNLKMADNCTAFYRNGKLEGTVTYYSKSGTTESRKPYLLDYYENNILVNRHILLRSPAIATNSNSNKPKTNSSAGTKFYYNRDFIVKSQKCTYDVYFINTTNGNFDCRNYKLMGSVSPSSPITVSLKENESGIIKVLKIGKKNLCEQSGSTKQLWNISPKKINKDISIVLSPFLHDFECR</sequence>